<dbReference type="SUPFAM" id="SSF55486">
    <property type="entry name" value="Metalloproteases ('zincins'), catalytic domain"/>
    <property type="match status" value="1"/>
</dbReference>
<dbReference type="PANTHER" id="PTHR39420">
    <property type="match status" value="1"/>
</dbReference>
<dbReference type="AlphaFoldDB" id="A0A6J6BVF1"/>
<protein>
    <submittedName>
        <fullName evidence="1">Unannotated protein</fullName>
    </submittedName>
</protein>
<dbReference type="Pfam" id="PF10103">
    <property type="entry name" value="Zincin_2"/>
    <property type="match status" value="1"/>
</dbReference>
<organism evidence="1">
    <name type="scientific">freshwater metagenome</name>
    <dbReference type="NCBI Taxonomy" id="449393"/>
    <lineage>
        <taxon>unclassified sequences</taxon>
        <taxon>metagenomes</taxon>
        <taxon>ecological metagenomes</taxon>
    </lineage>
</organism>
<dbReference type="Gene3D" id="1.20.150.30">
    <property type="entry name" value="Zincin-like metallopeptidase, N-terminal domain"/>
    <property type="match status" value="1"/>
</dbReference>
<name>A0A6J6BVF1_9ZZZZ</name>
<reference evidence="1" key="1">
    <citation type="submission" date="2020-05" db="EMBL/GenBank/DDBJ databases">
        <authorList>
            <person name="Chiriac C."/>
            <person name="Salcher M."/>
            <person name="Ghai R."/>
            <person name="Kavagutti S V."/>
        </authorList>
    </citation>
    <scope>NUCLEOTIDE SEQUENCE</scope>
</reference>
<dbReference type="PANTHER" id="PTHR39420:SF2">
    <property type="entry name" value="HYDROLASE"/>
    <property type="match status" value="1"/>
</dbReference>
<evidence type="ECO:0000313" key="1">
    <source>
        <dbReference type="EMBL" id="CAB4542188.1"/>
    </source>
</evidence>
<dbReference type="NCBIfam" id="TIGR03624">
    <property type="entry name" value="putative hydrolase"/>
    <property type="match status" value="1"/>
</dbReference>
<gene>
    <name evidence="1" type="ORF">UFOPK1433_00569</name>
</gene>
<accession>A0A6J6BVF1</accession>
<dbReference type="InterPro" id="IPR042271">
    <property type="entry name" value="Zinicin_2_N"/>
</dbReference>
<dbReference type="EMBL" id="CAEZSN010000052">
    <property type="protein sequence ID" value="CAB4542188.1"/>
    <property type="molecule type" value="Genomic_DNA"/>
</dbReference>
<sequence length="437" mass="47849">MTEENQPEGIDPEEFAKFLSELMKGNASIDPAELAKIAGLPNDPVALKAMMEQLQKALVQGESQTVAGVNWTLAEKQALTAARQGGFAVSEKQKAALREAKLMADLWLDQSTNLGAVIQEPKLVSRELWVLDALPLFQSLAGPIAERVAEALSENLEQNLPDELDDLAKGARGLMRSAGGTLFAMQLGQTLGKLSQEVISGGDIGLPFYVESRAALVPQNLDALIIENSLIQDQALIFFSIRELAHSRLFRHSRWLRDSIIAQLNNYAQGISIDPDAMTQLAQEISPENAEALRSALESGELLAPRSDEQLVALAAIENLLALIEGWVTVVTENSVKLLPSAGVLEEVVRRRANASPARATFSTLIGLDLRPKRSREAAEFWREVTKRLGVEKRDRLWDHPDLLPSSEDIDNVDAFVKRISSGGDQLDQDLRDLLGE</sequence>
<dbReference type="InterPro" id="IPR018766">
    <property type="entry name" value="Zinicin_2"/>
</dbReference>
<proteinExistence type="predicted"/>